<keyword evidence="4" id="KW-0804">Transcription</keyword>
<dbReference type="Proteomes" id="UP001634007">
    <property type="component" value="Unassembled WGS sequence"/>
</dbReference>
<dbReference type="GO" id="GO:0005634">
    <property type="term" value="C:nucleus"/>
    <property type="evidence" value="ECO:0007669"/>
    <property type="project" value="UniProtKB-SubCell"/>
</dbReference>
<feature type="domain" description="NAC" evidence="6">
    <location>
        <begin position="1"/>
        <end position="109"/>
    </location>
</feature>
<dbReference type="PANTHER" id="PTHR31744">
    <property type="entry name" value="PROTEIN CUP-SHAPED COTYLEDON 2-RELATED"/>
    <property type="match status" value="1"/>
</dbReference>
<dbReference type="Pfam" id="PF02365">
    <property type="entry name" value="NAM"/>
    <property type="match status" value="1"/>
</dbReference>
<protein>
    <recommendedName>
        <fullName evidence="6">NAC domain-containing protein</fullName>
    </recommendedName>
</protein>
<dbReference type="InterPro" id="IPR003441">
    <property type="entry name" value="NAC-dom"/>
</dbReference>
<dbReference type="PANTHER" id="PTHR31744:SF233">
    <property type="entry name" value="NAC DOMAIN-CONTAINING PROTEIN 72-LIKE"/>
    <property type="match status" value="1"/>
</dbReference>
<keyword evidence="3" id="KW-0238">DNA-binding</keyword>
<evidence type="ECO:0000259" key="6">
    <source>
        <dbReference type="PROSITE" id="PS51005"/>
    </source>
</evidence>
<name>A0ABD3KJF2_EUCGL</name>
<sequence>MILFAEKAVFAEEEWFFFSPRNWKYLNGTRPNRTTALGYWKATGGDKPILSSSGSRCLGVKKVLTSYRGRPPKEVKTNWTMHEDRLLDHNRHYSHQLGGPLLVSFLFSSSD</sequence>
<organism evidence="7 8">
    <name type="scientific">Eucalyptus globulus</name>
    <name type="common">Tasmanian blue gum</name>
    <dbReference type="NCBI Taxonomy" id="34317"/>
    <lineage>
        <taxon>Eukaryota</taxon>
        <taxon>Viridiplantae</taxon>
        <taxon>Streptophyta</taxon>
        <taxon>Embryophyta</taxon>
        <taxon>Tracheophyta</taxon>
        <taxon>Spermatophyta</taxon>
        <taxon>Magnoliopsida</taxon>
        <taxon>eudicotyledons</taxon>
        <taxon>Gunneridae</taxon>
        <taxon>Pentapetalae</taxon>
        <taxon>rosids</taxon>
        <taxon>malvids</taxon>
        <taxon>Myrtales</taxon>
        <taxon>Myrtaceae</taxon>
        <taxon>Myrtoideae</taxon>
        <taxon>Eucalypteae</taxon>
        <taxon>Eucalyptus</taxon>
    </lineage>
</organism>
<dbReference type="EMBL" id="JBJKBG010000005">
    <property type="protein sequence ID" value="KAL3740029.1"/>
    <property type="molecule type" value="Genomic_DNA"/>
</dbReference>
<feature type="non-terminal residue" evidence="7">
    <location>
        <position position="111"/>
    </location>
</feature>
<evidence type="ECO:0000313" key="8">
    <source>
        <dbReference type="Proteomes" id="UP001634007"/>
    </source>
</evidence>
<proteinExistence type="predicted"/>
<dbReference type="InterPro" id="IPR036093">
    <property type="entry name" value="NAC_dom_sf"/>
</dbReference>
<comment type="caution">
    <text evidence="7">The sequence shown here is derived from an EMBL/GenBank/DDBJ whole genome shotgun (WGS) entry which is preliminary data.</text>
</comment>
<dbReference type="Gene3D" id="2.170.150.80">
    <property type="entry name" value="NAC domain"/>
    <property type="match status" value="1"/>
</dbReference>
<reference evidence="7 8" key="1">
    <citation type="submission" date="2024-11" db="EMBL/GenBank/DDBJ databases">
        <title>Chromosome-level genome assembly of Eucalyptus globulus Labill. provides insights into its genome evolution.</title>
        <authorList>
            <person name="Li X."/>
        </authorList>
    </citation>
    <scope>NUCLEOTIDE SEQUENCE [LARGE SCALE GENOMIC DNA]</scope>
    <source>
        <strain evidence="7">CL2024</strain>
        <tissue evidence="7">Fresh tender leaves</tissue>
    </source>
</reference>
<dbReference type="AlphaFoldDB" id="A0ABD3KJF2"/>
<comment type="subcellular location">
    <subcellularLocation>
        <location evidence="1">Nucleus</location>
    </subcellularLocation>
</comment>
<evidence type="ECO:0000256" key="3">
    <source>
        <dbReference type="ARBA" id="ARBA00023125"/>
    </source>
</evidence>
<evidence type="ECO:0000313" key="7">
    <source>
        <dbReference type="EMBL" id="KAL3740029.1"/>
    </source>
</evidence>
<keyword evidence="2" id="KW-0805">Transcription regulation</keyword>
<evidence type="ECO:0000256" key="5">
    <source>
        <dbReference type="ARBA" id="ARBA00023242"/>
    </source>
</evidence>
<gene>
    <name evidence="7" type="ORF">ACJRO7_021324</name>
</gene>
<evidence type="ECO:0000256" key="2">
    <source>
        <dbReference type="ARBA" id="ARBA00023015"/>
    </source>
</evidence>
<dbReference type="SUPFAM" id="SSF101941">
    <property type="entry name" value="NAC domain"/>
    <property type="match status" value="1"/>
</dbReference>
<accession>A0ABD3KJF2</accession>
<dbReference type="PROSITE" id="PS51005">
    <property type="entry name" value="NAC"/>
    <property type="match status" value="1"/>
</dbReference>
<keyword evidence="5" id="KW-0539">Nucleus</keyword>
<keyword evidence="8" id="KW-1185">Reference proteome</keyword>
<evidence type="ECO:0000256" key="1">
    <source>
        <dbReference type="ARBA" id="ARBA00004123"/>
    </source>
</evidence>
<dbReference type="GO" id="GO:0003677">
    <property type="term" value="F:DNA binding"/>
    <property type="evidence" value="ECO:0007669"/>
    <property type="project" value="UniProtKB-KW"/>
</dbReference>
<evidence type="ECO:0000256" key="4">
    <source>
        <dbReference type="ARBA" id="ARBA00023163"/>
    </source>
</evidence>